<proteinExistence type="predicted"/>
<protein>
    <submittedName>
        <fullName evidence="2">Uncharacterized protein</fullName>
    </submittedName>
</protein>
<name>A0A8T0IXX6_CERPU</name>
<feature type="chain" id="PRO_5035915067" evidence="1">
    <location>
        <begin position="29"/>
        <end position="103"/>
    </location>
</feature>
<comment type="caution">
    <text evidence="2">The sequence shown here is derived from an EMBL/GenBank/DDBJ whole genome shotgun (WGS) entry which is preliminary data.</text>
</comment>
<sequence>MASIGKSVVWTTSVLLIVLVMVASSVEATRTLDDDPAGVRHDEDVMPQVLTTVKAAACAILGLPCGSELLQCTERGLPCIGFLTNCCSGRCVYVAPLPMSYCA</sequence>
<accession>A0A8T0IXX6</accession>
<reference evidence="2" key="1">
    <citation type="submission" date="2020-06" db="EMBL/GenBank/DDBJ databases">
        <title>WGS assembly of Ceratodon purpureus strain R40.</title>
        <authorList>
            <person name="Carey S.B."/>
            <person name="Jenkins J."/>
            <person name="Shu S."/>
            <person name="Lovell J.T."/>
            <person name="Sreedasyam A."/>
            <person name="Maumus F."/>
            <person name="Tiley G.P."/>
            <person name="Fernandez-Pozo N."/>
            <person name="Barry K."/>
            <person name="Chen C."/>
            <person name="Wang M."/>
            <person name="Lipzen A."/>
            <person name="Daum C."/>
            <person name="Saski C.A."/>
            <person name="Payton A.C."/>
            <person name="Mcbreen J.C."/>
            <person name="Conrad R.E."/>
            <person name="Kollar L.M."/>
            <person name="Olsson S."/>
            <person name="Huttunen S."/>
            <person name="Landis J.B."/>
            <person name="Wickett N.J."/>
            <person name="Johnson M.G."/>
            <person name="Rensing S.A."/>
            <person name="Grimwood J."/>
            <person name="Schmutz J."/>
            <person name="Mcdaniel S.F."/>
        </authorList>
    </citation>
    <scope>NUCLEOTIDE SEQUENCE</scope>
    <source>
        <strain evidence="2">R40</strain>
    </source>
</reference>
<feature type="signal peptide" evidence="1">
    <location>
        <begin position="1"/>
        <end position="28"/>
    </location>
</feature>
<gene>
    <name evidence="2" type="ORF">KC19_2G176200</name>
</gene>
<dbReference type="AlphaFoldDB" id="A0A8T0IXX6"/>
<evidence type="ECO:0000313" key="2">
    <source>
        <dbReference type="EMBL" id="KAG0587596.1"/>
    </source>
</evidence>
<evidence type="ECO:0000256" key="1">
    <source>
        <dbReference type="SAM" id="SignalP"/>
    </source>
</evidence>
<organism evidence="2 3">
    <name type="scientific">Ceratodon purpureus</name>
    <name type="common">Fire moss</name>
    <name type="synonym">Dicranum purpureum</name>
    <dbReference type="NCBI Taxonomy" id="3225"/>
    <lineage>
        <taxon>Eukaryota</taxon>
        <taxon>Viridiplantae</taxon>
        <taxon>Streptophyta</taxon>
        <taxon>Embryophyta</taxon>
        <taxon>Bryophyta</taxon>
        <taxon>Bryophytina</taxon>
        <taxon>Bryopsida</taxon>
        <taxon>Dicranidae</taxon>
        <taxon>Pseudoditrichales</taxon>
        <taxon>Ditrichaceae</taxon>
        <taxon>Ceratodon</taxon>
    </lineage>
</organism>
<evidence type="ECO:0000313" key="3">
    <source>
        <dbReference type="Proteomes" id="UP000822688"/>
    </source>
</evidence>
<dbReference type="Proteomes" id="UP000822688">
    <property type="component" value="Chromosome 2"/>
</dbReference>
<dbReference type="EMBL" id="CM026422">
    <property type="protein sequence ID" value="KAG0587596.1"/>
    <property type="molecule type" value="Genomic_DNA"/>
</dbReference>
<keyword evidence="1" id="KW-0732">Signal</keyword>
<keyword evidence="3" id="KW-1185">Reference proteome</keyword>